<dbReference type="AlphaFoldDB" id="A0A0D6MIQ8"/>
<dbReference type="GO" id="GO:0006974">
    <property type="term" value="P:DNA damage response"/>
    <property type="evidence" value="ECO:0007669"/>
    <property type="project" value="TreeGrafter"/>
</dbReference>
<dbReference type="Pfam" id="PF04402">
    <property type="entry name" value="SIMPL"/>
    <property type="match status" value="1"/>
</dbReference>
<dbReference type="STRING" id="1231623.Tasa_010_059"/>
<dbReference type="OrthoDB" id="7225427at2"/>
<dbReference type="Gene3D" id="3.30.110.170">
    <property type="entry name" value="Protein of unknown function (DUF541), domain 1"/>
    <property type="match status" value="1"/>
</dbReference>
<dbReference type="Gene3D" id="3.30.70.2970">
    <property type="entry name" value="Protein of unknown function (DUF541), domain 2"/>
    <property type="match status" value="1"/>
</dbReference>
<dbReference type="PANTHER" id="PTHR34387:SF1">
    <property type="entry name" value="PERIPLASMIC IMMUNOGENIC PROTEIN"/>
    <property type="match status" value="1"/>
</dbReference>
<accession>A0A0D6MIQ8</accession>
<evidence type="ECO:0000256" key="1">
    <source>
        <dbReference type="SAM" id="SignalP"/>
    </source>
</evidence>
<dbReference type="RefSeq" id="WP_048847551.1">
    <property type="nucleotide sequence ID" value="NZ_BALE01000010.1"/>
</dbReference>
<keyword evidence="3" id="KW-1185">Reference proteome</keyword>
<proteinExistence type="predicted"/>
<dbReference type="PANTHER" id="PTHR34387">
    <property type="entry name" value="SLR1258 PROTEIN"/>
    <property type="match status" value="1"/>
</dbReference>
<gene>
    <name evidence="2" type="ORF">Tasa_010_059</name>
</gene>
<dbReference type="InterPro" id="IPR052022">
    <property type="entry name" value="26kDa_periplasmic_antigen"/>
</dbReference>
<dbReference type="InterPro" id="IPR007497">
    <property type="entry name" value="SIMPL/DUF541"/>
</dbReference>
<feature type="chain" id="PRO_5002308071" description="DUF541 domain-containing protein" evidence="1">
    <location>
        <begin position="26"/>
        <end position="231"/>
    </location>
</feature>
<sequence length="231" mass="24158">MLFLSLLSRVAVGGVLIAMPVTVWAQATPTDPSTELSLDAEGRADASPDTFTATLFAQATSASLSTAQGTLNTMVDRAMTTAKGHPGIDVTRAEYEASQNTDKPAHWVAQQTIRIRSTGQKDDGKVVLETVAALQAQGLGVSGLDWSISPEHRDALVATARLNAIHALQAQARAAAEALGLHVVRFKTVNLATSGGFRPQVMMAARFASPQSTPQTQDVQVTASGTAILAP</sequence>
<evidence type="ECO:0000313" key="2">
    <source>
        <dbReference type="EMBL" id="GAN53512.1"/>
    </source>
</evidence>
<dbReference type="EMBL" id="BALE01000010">
    <property type="protein sequence ID" value="GAN53512.1"/>
    <property type="molecule type" value="Genomic_DNA"/>
</dbReference>
<protein>
    <recommendedName>
        <fullName evidence="4">DUF541 domain-containing protein</fullName>
    </recommendedName>
</protein>
<organism evidence="2 3">
    <name type="scientific">Tanticharoenia sakaeratensis NBRC 103193</name>
    <dbReference type="NCBI Taxonomy" id="1231623"/>
    <lineage>
        <taxon>Bacteria</taxon>
        <taxon>Pseudomonadati</taxon>
        <taxon>Pseudomonadota</taxon>
        <taxon>Alphaproteobacteria</taxon>
        <taxon>Acetobacterales</taxon>
        <taxon>Acetobacteraceae</taxon>
        <taxon>Tanticharoenia</taxon>
    </lineage>
</organism>
<comment type="caution">
    <text evidence="2">The sequence shown here is derived from an EMBL/GenBank/DDBJ whole genome shotgun (WGS) entry which is preliminary data.</text>
</comment>
<name>A0A0D6MIQ8_9PROT</name>
<evidence type="ECO:0008006" key="4">
    <source>
        <dbReference type="Google" id="ProtNLM"/>
    </source>
</evidence>
<feature type="signal peptide" evidence="1">
    <location>
        <begin position="1"/>
        <end position="25"/>
    </location>
</feature>
<reference evidence="2 3" key="1">
    <citation type="submission" date="2012-10" db="EMBL/GenBank/DDBJ databases">
        <title>Genome sequencing of Tanticharoenia sakaeratensis NBRC 103193.</title>
        <authorList>
            <person name="Azuma Y."/>
            <person name="Hadano H."/>
            <person name="Hirakawa H."/>
            <person name="Matsushita K."/>
        </authorList>
    </citation>
    <scope>NUCLEOTIDE SEQUENCE [LARGE SCALE GENOMIC DNA]</scope>
    <source>
        <strain evidence="2 3">NBRC 103193</strain>
    </source>
</reference>
<evidence type="ECO:0000313" key="3">
    <source>
        <dbReference type="Proteomes" id="UP000032679"/>
    </source>
</evidence>
<keyword evidence="1" id="KW-0732">Signal</keyword>
<dbReference type="Proteomes" id="UP000032679">
    <property type="component" value="Unassembled WGS sequence"/>
</dbReference>